<dbReference type="PANTHER" id="PTHR11003:SF257">
    <property type="entry name" value="POTASSIUM CHANNEL DOMAIN-CONTAINING PROTEIN"/>
    <property type="match status" value="1"/>
</dbReference>
<keyword evidence="3 6" id="KW-1133">Transmembrane helix</keyword>
<comment type="caution">
    <text evidence="7">The sequence shown here is derived from an EMBL/GenBank/DDBJ whole genome shotgun (WGS) entry which is preliminary data.</text>
</comment>
<evidence type="ECO:0000256" key="2">
    <source>
        <dbReference type="ARBA" id="ARBA00022692"/>
    </source>
</evidence>
<proteinExistence type="predicted"/>
<dbReference type="GO" id="GO:0030322">
    <property type="term" value="P:stabilization of membrane potential"/>
    <property type="evidence" value="ECO:0007669"/>
    <property type="project" value="TreeGrafter"/>
</dbReference>
<feature type="region of interest" description="Disordered" evidence="5">
    <location>
        <begin position="66"/>
        <end position="118"/>
    </location>
</feature>
<comment type="subcellular location">
    <subcellularLocation>
        <location evidence="1">Membrane</location>
        <topology evidence="1">Multi-pass membrane protein</topology>
    </subcellularLocation>
</comment>
<reference evidence="7 8" key="1">
    <citation type="submission" date="2023-01" db="EMBL/GenBank/DDBJ databases">
        <authorList>
            <person name="Whitehead M."/>
        </authorList>
    </citation>
    <scope>NUCLEOTIDE SEQUENCE [LARGE SCALE GENOMIC DNA]</scope>
</reference>
<evidence type="ECO:0000256" key="1">
    <source>
        <dbReference type="ARBA" id="ARBA00004141"/>
    </source>
</evidence>
<dbReference type="AlphaFoldDB" id="A0AAV0VXJ3"/>
<protein>
    <submittedName>
        <fullName evidence="7">Uncharacterized protein</fullName>
    </submittedName>
</protein>
<keyword evidence="8" id="KW-1185">Reference proteome</keyword>
<evidence type="ECO:0000313" key="8">
    <source>
        <dbReference type="Proteomes" id="UP001160148"/>
    </source>
</evidence>
<evidence type="ECO:0000256" key="6">
    <source>
        <dbReference type="SAM" id="Phobius"/>
    </source>
</evidence>
<dbReference type="GO" id="GO:0022841">
    <property type="term" value="F:potassium ion leak channel activity"/>
    <property type="evidence" value="ECO:0007669"/>
    <property type="project" value="TreeGrafter"/>
</dbReference>
<dbReference type="Gene3D" id="1.10.287.70">
    <property type="match status" value="1"/>
</dbReference>
<feature type="compositionally biased region" description="Low complexity" evidence="5">
    <location>
        <begin position="75"/>
        <end position="115"/>
    </location>
</feature>
<evidence type="ECO:0000256" key="3">
    <source>
        <dbReference type="ARBA" id="ARBA00022989"/>
    </source>
</evidence>
<dbReference type="EMBL" id="CARXXK010000001">
    <property type="protein sequence ID" value="CAI6348304.1"/>
    <property type="molecule type" value="Genomic_DNA"/>
</dbReference>
<feature type="transmembrane region" description="Helical" evidence="6">
    <location>
        <begin position="36"/>
        <end position="60"/>
    </location>
</feature>
<organism evidence="7 8">
    <name type="scientific">Macrosiphum euphorbiae</name>
    <name type="common">potato aphid</name>
    <dbReference type="NCBI Taxonomy" id="13131"/>
    <lineage>
        <taxon>Eukaryota</taxon>
        <taxon>Metazoa</taxon>
        <taxon>Ecdysozoa</taxon>
        <taxon>Arthropoda</taxon>
        <taxon>Hexapoda</taxon>
        <taxon>Insecta</taxon>
        <taxon>Pterygota</taxon>
        <taxon>Neoptera</taxon>
        <taxon>Paraneoptera</taxon>
        <taxon>Hemiptera</taxon>
        <taxon>Sternorrhyncha</taxon>
        <taxon>Aphidomorpha</taxon>
        <taxon>Aphidoidea</taxon>
        <taxon>Aphididae</taxon>
        <taxon>Macrosiphini</taxon>
        <taxon>Macrosiphum</taxon>
    </lineage>
</organism>
<dbReference type="GO" id="GO:0005886">
    <property type="term" value="C:plasma membrane"/>
    <property type="evidence" value="ECO:0007669"/>
    <property type="project" value="TreeGrafter"/>
</dbReference>
<accession>A0AAV0VXJ3</accession>
<dbReference type="InterPro" id="IPR003280">
    <property type="entry name" value="2pore_dom_K_chnl"/>
</dbReference>
<gene>
    <name evidence="7" type="ORF">MEUPH1_LOCUS4997</name>
</gene>
<evidence type="ECO:0000256" key="4">
    <source>
        <dbReference type="ARBA" id="ARBA00023136"/>
    </source>
</evidence>
<keyword evidence="4 6" id="KW-0472">Membrane</keyword>
<evidence type="ECO:0000256" key="5">
    <source>
        <dbReference type="SAM" id="MobiDB-lite"/>
    </source>
</evidence>
<sequence>MALNILCRPKIKNNLKKKHCFRFVSRHSCCDPAPTVLSGAGICLIVLGYTMFGAFTFMTLENGGRDSVQSIRGGQQQHPQPQPQTQQQQQQQQQHSQPQQHQQQQQQQQHQQQSQYQLARNDKLRAQTVEKLWKITEDLNILYRDNWTRLAEEEILKFQDSLIRKYGGPNQTDRRHRWNFASSFLYSLTLITTIGKSNIVCHKNHEKNI</sequence>
<keyword evidence="2 6" id="KW-0812">Transmembrane</keyword>
<dbReference type="GO" id="GO:0015271">
    <property type="term" value="F:outward rectifier potassium channel activity"/>
    <property type="evidence" value="ECO:0007669"/>
    <property type="project" value="TreeGrafter"/>
</dbReference>
<name>A0AAV0VXJ3_9HEMI</name>
<dbReference type="Proteomes" id="UP001160148">
    <property type="component" value="Unassembled WGS sequence"/>
</dbReference>
<dbReference type="SUPFAM" id="SSF81324">
    <property type="entry name" value="Voltage-gated potassium channels"/>
    <property type="match status" value="1"/>
</dbReference>
<dbReference type="PANTHER" id="PTHR11003">
    <property type="entry name" value="POTASSIUM CHANNEL, SUBFAMILY K"/>
    <property type="match status" value="1"/>
</dbReference>
<dbReference type="SUPFAM" id="SSF81995">
    <property type="entry name" value="beta-sandwich domain of Sec23/24"/>
    <property type="match status" value="1"/>
</dbReference>
<evidence type="ECO:0000313" key="7">
    <source>
        <dbReference type="EMBL" id="CAI6348304.1"/>
    </source>
</evidence>